<dbReference type="EMBL" id="LT906446">
    <property type="protein sequence ID" value="SNV04590.1"/>
    <property type="molecule type" value="Genomic_DNA"/>
</dbReference>
<dbReference type="GeneID" id="78507993"/>
<dbReference type="InterPro" id="IPR027417">
    <property type="entry name" value="P-loop_NTPase"/>
</dbReference>
<dbReference type="GO" id="GO:0016301">
    <property type="term" value="F:kinase activity"/>
    <property type="evidence" value="ECO:0007669"/>
    <property type="project" value="UniProtKB-KW"/>
</dbReference>
<proteinExistence type="predicted"/>
<dbReference type="OrthoDB" id="9781180at2"/>
<name>A0A239U3Q0_9FIRM</name>
<gene>
    <name evidence="1" type="ORF">SAMEA4364220_02009</name>
</gene>
<dbReference type="Gene3D" id="3.40.50.300">
    <property type="entry name" value="P-loop containing nucleotide triphosphate hydrolases"/>
    <property type="match status" value="1"/>
</dbReference>
<keyword evidence="2" id="KW-1185">Reference proteome</keyword>
<keyword evidence="1" id="KW-0808">Transferase</keyword>
<organism evidence="1 2">
    <name type="scientific">Megamonas hypermegale</name>
    <dbReference type="NCBI Taxonomy" id="158847"/>
    <lineage>
        <taxon>Bacteria</taxon>
        <taxon>Bacillati</taxon>
        <taxon>Bacillota</taxon>
        <taxon>Negativicutes</taxon>
        <taxon>Selenomonadales</taxon>
        <taxon>Selenomonadaceae</taxon>
        <taxon>Megamonas</taxon>
    </lineage>
</organism>
<sequence length="192" mass="22006">MLITIGRQYGAGGREVAELLAKELQLPLYDRKLVALIAEHLEKGCKLEELNLTYANLYGEESPYEHIFDNVIKNDDMFMFRPQAKAIRALAEQEGSGIFVGRCANYILDDHKAFSFFIVADDEFRKTRGKLVYHKSLDELKKEDKKRASYYNYYTSLNWGDAKDYDLVINTGKTGIEGAVKIIKDYVMSHSN</sequence>
<accession>A0A239U3Q0</accession>
<dbReference type="eggNOG" id="COG1102">
    <property type="taxonomic scope" value="Bacteria"/>
</dbReference>
<dbReference type="SUPFAM" id="SSF52540">
    <property type="entry name" value="P-loop containing nucleoside triphosphate hydrolases"/>
    <property type="match status" value="1"/>
</dbReference>
<evidence type="ECO:0000313" key="2">
    <source>
        <dbReference type="Proteomes" id="UP000215383"/>
    </source>
</evidence>
<reference evidence="1 2" key="1">
    <citation type="submission" date="2017-06" db="EMBL/GenBank/DDBJ databases">
        <authorList>
            <consortium name="Pathogen Informatics"/>
        </authorList>
    </citation>
    <scope>NUCLEOTIDE SEQUENCE [LARGE SCALE GENOMIC DNA]</scope>
    <source>
        <strain evidence="1 2">NCTC10570</strain>
    </source>
</reference>
<evidence type="ECO:0000313" key="1">
    <source>
        <dbReference type="EMBL" id="SNV04590.1"/>
    </source>
</evidence>
<dbReference type="AlphaFoldDB" id="A0A239U3Q0"/>
<dbReference type="Proteomes" id="UP000215383">
    <property type="component" value="Chromosome 1"/>
</dbReference>
<protein>
    <submittedName>
        <fullName evidence="1">Cytidylate kinase</fullName>
    </submittedName>
</protein>
<dbReference type="Pfam" id="PF13189">
    <property type="entry name" value="Cytidylate_kin2"/>
    <property type="match status" value="1"/>
</dbReference>
<keyword evidence="1" id="KW-0418">Kinase</keyword>
<dbReference type="RefSeq" id="WP_027889158.1">
    <property type="nucleotide sequence ID" value="NZ_CALXYH010000060.1"/>
</dbReference>